<dbReference type="Proteomes" id="UP000663852">
    <property type="component" value="Unassembled WGS sequence"/>
</dbReference>
<feature type="repeat" description="NHL" evidence="2">
    <location>
        <begin position="218"/>
        <end position="261"/>
    </location>
</feature>
<reference evidence="3" key="1">
    <citation type="submission" date="2021-02" db="EMBL/GenBank/DDBJ databases">
        <authorList>
            <person name="Nowell W R."/>
        </authorList>
    </citation>
    <scope>NUCLEOTIDE SEQUENCE</scope>
</reference>
<sequence length="311" mass="31482">MNKNSGQTAIIRFPPVYQYLQCHFSKLVITRTQNAISRNPFMLLLRTPVSTYAPTSCGTVAGSSTGSAGGTAALLSDPYGVYVDSAGNVYVADYNNNRIQKWAPGATSGITVAGSSTGLSGVTPALLSGPNIIYVDSAGNVYVADYINNRIQKWAPGATSGITVAGSSTGSAGSTAALLSSPNGVYVDSAGNVYVADSGNNRIQKWAPGATSGITVAGSSTGSAGSTPALLSGPFGVYVDSAGNVYAADSNNNRIQKWAPGATSGITVAGSSTGSSNVTAGLLNYPAAVYVNSAGNVYVADTNNNRIQKCT</sequence>
<dbReference type="PROSITE" id="PS51125">
    <property type="entry name" value="NHL"/>
    <property type="match status" value="5"/>
</dbReference>
<comment type="caution">
    <text evidence="3">The sequence shown here is derived from an EMBL/GenBank/DDBJ whole genome shotgun (WGS) entry which is preliminary data.</text>
</comment>
<dbReference type="InterPro" id="IPR050952">
    <property type="entry name" value="TRIM-NHL_E3_ligases"/>
</dbReference>
<gene>
    <name evidence="4" type="ORF">EDS130_LOCUS43501</name>
    <name evidence="3" type="ORF">XAT740_LOCUS39701</name>
</gene>
<dbReference type="EMBL" id="CAJNOR010004433">
    <property type="protein sequence ID" value="CAF1501792.1"/>
    <property type="molecule type" value="Genomic_DNA"/>
</dbReference>
<dbReference type="PANTHER" id="PTHR24104:SF25">
    <property type="entry name" value="PROTEIN LIN-41"/>
    <property type="match status" value="1"/>
</dbReference>
<name>A0A815T591_ADIRI</name>
<dbReference type="Proteomes" id="UP000663828">
    <property type="component" value="Unassembled WGS sequence"/>
</dbReference>
<evidence type="ECO:0000256" key="1">
    <source>
        <dbReference type="ARBA" id="ARBA00022737"/>
    </source>
</evidence>
<dbReference type="SUPFAM" id="SSF101898">
    <property type="entry name" value="NHL repeat"/>
    <property type="match status" value="1"/>
</dbReference>
<dbReference type="OrthoDB" id="342730at2759"/>
<dbReference type="CDD" id="cd05819">
    <property type="entry name" value="NHL"/>
    <property type="match status" value="1"/>
</dbReference>
<feature type="repeat" description="NHL" evidence="2">
    <location>
        <begin position="166"/>
        <end position="209"/>
    </location>
</feature>
<keyword evidence="1" id="KW-0677">Repeat</keyword>
<dbReference type="InterPro" id="IPR011042">
    <property type="entry name" value="6-blade_b-propeller_TolB-like"/>
</dbReference>
<protein>
    <submittedName>
        <fullName evidence="3">Uncharacterized protein</fullName>
    </submittedName>
</protein>
<dbReference type="EMBL" id="CAJNOJ010000725">
    <property type="protein sequence ID" value="CAF1515043.1"/>
    <property type="molecule type" value="Genomic_DNA"/>
</dbReference>
<feature type="repeat" description="NHL" evidence="2">
    <location>
        <begin position="270"/>
        <end position="311"/>
    </location>
</feature>
<organism evidence="3 5">
    <name type="scientific">Adineta ricciae</name>
    <name type="common">Rotifer</name>
    <dbReference type="NCBI Taxonomy" id="249248"/>
    <lineage>
        <taxon>Eukaryota</taxon>
        <taxon>Metazoa</taxon>
        <taxon>Spiralia</taxon>
        <taxon>Gnathifera</taxon>
        <taxon>Rotifera</taxon>
        <taxon>Eurotatoria</taxon>
        <taxon>Bdelloidea</taxon>
        <taxon>Adinetida</taxon>
        <taxon>Adinetidae</taxon>
        <taxon>Adineta</taxon>
    </lineage>
</organism>
<feature type="repeat" description="NHL" evidence="2">
    <location>
        <begin position="62"/>
        <end position="105"/>
    </location>
</feature>
<dbReference type="Gene3D" id="2.40.10.500">
    <property type="match status" value="1"/>
</dbReference>
<keyword evidence="5" id="KW-1185">Reference proteome</keyword>
<dbReference type="Gene3D" id="2.120.10.30">
    <property type="entry name" value="TolB, C-terminal domain"/>
    <property type="match status" value="2"/>
</dbReference>
<dbReference type="Pfam" id="PF01436">
    <property type="entry name" value="NHL"/>
    <property type="match status" value="5"/>
</dbReference>
<evidence type="ECO:0000256" key="2">
    <source>
        <dbReference type="PROSITE-ProRule" id="PRU00504"/>
    </source>
</evidence>
<feature type="repeat" description="NHL" evidence="2">
    <location>
        <begin position="114"/>
        <end position="157"/>
    </location>
</feature>
<dbReference type="PANTHER" id="PTHR24104">
    <property type="entry name" value="E3 UBIQUITIN-PROTEIN LIGASE NHLRC1-RELATED"/>
    <property type="match status" value="1"/>
</dbReference>
<dbReference type="GO" id="GO:0008270">
    <property type="term" value="F:zinc ion binding"/>
    <property type="evidence" value="ECO:0007669"/>
    <property type="project" value="UniProtKB-KW"/>
</dbReference>
<dbReference type="InterPro" id="IPR001258">
    <property type="entry name" value="NHL_repeat"/>
</dbReference>
<proteinExistence type="predicted"/>
<evidence type="ECO:0000313" key="5">
    <source>
        <dbReference type="Proteomes" id="UP000663828"/>
    </source>
</evidence>
<dbReference type="AlphaFoldDB" id="A0A815T591"/>
<evidence type="ECO:0000313" key="4">
    <source>
        <dbReference type="EMBL" id="CAF1515043.1"/>
    </source>
</evidence>
<accession>A0A815T591</accession>
<evidence type="ECO:0000313" key="3">
    <source>
        <dbReference type="EMBL" id="CAF1501792.1"/>
    </source>
</evidence>